<evidence type="ECO:0000256" key="3">
    <source>
        <dbReference type="ARBA" id="ARBA00023004"/>
    </source>
</evidence>
<sequence length="119" mass="12852">MGARGSIPETFEPRVEGEILNKYGHPARAEHVITPSMDRHKRAICRCWRSKRMPLCDNTHQFLQLQGIKVGPVAIDIRAAPQPSRSTPRLLNVGAGRASLAGAVVVAACSAGAHFVGLF</sequence>
<keyword evidence="2" id="KW-0479">Metal-binding</keyword>
<evidence type="ECO:0000256" key="4">
    <source>
        <dbReference type="ARBA" id="ARBA00023014"/>
    </source>
</evidence>
<dbReference type="Gene3D" id="3.40.5.90">
    <property type="entry name" value="CDGSH iron-sulfur domain, mitoNEET-type"/>
    <property type="match status" value="1"/>
</dbReference>
<dbReference type="EMBL" id="CDMZ01000531">
    <property type="protein sequence ID" value="CEM16286.1"/>
    <property type="molecule type" value="Genomic_DNA"/>
</dbReference>
<accession>A0A0G4FPF4</accession>
<gene>
    <name evidence="7" type="ORF">Cvel_18089</name>
</gene>
<organism evidence="7">
    <name type="scientific">Chromera velia CCMP2878</name>
    <dbReference type="NCBI Taxonomy" id="1169474"/>
    <lineage>
        <taxon>Eukaryota</taxon>
        <taxon>Sar</taxon>
        <taxon>Alveolata</taxon>
        <taxon>Colpodellida</taxon>
        <taxon>Chromeraceae</taxon>
        <taxon>Chromera</taxon>
    </lineage>
</organism>
<dbReference type="PhylomeDB" id="A0A0G4FPF4"/>
<dbReference type="AlphaFoldDB" id="A0A0G4FPF4"/>
<feature type="domain" description="Iron-binding zinc finger CDGSH type" evidence="6">
    <location>
        <begin position="30"/>
        <end position="66"/>
    </location>
</feature>
<dbReference type="GO" id="GO:0046872">
    <property type="term" value="F:metal ion binding"/>
    <property type="evidence" value="ECO:0007669"/>
    <property type="project" value="UniProtKB-KW"/>
</dbReference>
<keyword evidence="4" id="KW-0411">Iron-sulfur</keyword>
<dbReference type="Pfam" id="PF09360">
    <property type="entry name" value="zf-CDGSH"/>
    <property type="match status" value="1"/>
</dbReference>
<keyword evidence="3" id="KW-0408">Iron</keyword>
<evidence type="ECO:0000256" key="5">
    <source>
        <dbReference type="ARBA" id="ARBA00034078"/>
    </source>
</evidence>
<reference evidence="7" key="1">
    <citation type="submission" date="2014-11" db="EMBL/GenBank/DDBJ databases">
        <authorList>
            <person name="Otto D Thomas"/>
            <person name="Naeem Raeece"/>
        </authorList>
    </citation>
    <scope>NUCLEOTIDE SEQUENCE</scope>
</reference>
<evidence type="ECO:0000259" key="6">
    <source>
        <dbReference type="SMART" id="SM00704"/>
    </source>
</evidence>
<dbReference type="GO" id="GO:0051537">
    <property type="term" value="F:2 iron, 2 sulfur cluster binding"/>
    <property type="evidence" value="ECO:0007669"/>
    <property type="project" value="UniProtKB-KW"/>
</dbReference>
<evidence type="ECO:0000313" key="7">
    <source>
        <dbReference type="EMBL" id="CEM16286.1"/>
    </source>
</evidence>
<proteinExistence type="predicted"/>
<name>A0A0G4FPF4_9ALVE</name>
<protein>
    <recommendedName>
        <fullName evidence="6">Iron-binding zinc finger CDGSH type domain-containing protein</fullName>
    </recommendedName>
</protein>
<keyword evidence="1" id="KW-0001">2Fe-2S</keyword>
<dbReference type="InterPro" id="IPR018967">
    <property type="entry name" value="FeS-contain_CDGSH-typ"/>
</dbReference>
<dbReference type="GO" id="GO:0005737">
    <property type="term" value="C:cytoplasm"/>
    <property type="evidence" value="ECO:0007669"/>
    <property type="project" value="UniProtKB-ARBA"/>
</dbReference>
<dbReference type="SMART" id="SM00704">
    <property type="entry name" value="ZnF_CDGSH"/>
    <property type="match status" value="1"/>
</dbReference>
<evidence type="ECO:0000256" key="1">
    <source>
        <dbReference type="ARBA" id="ARBA00022714"/>
    </source>
</evidence>
<dbReference type="VEuPathDB" id="CryptoDB:Cvel_18089"/>
<comment type="cofactor">
    <cofactor evidence="5">
        <name>[2Fe-2S] cluster</name>
        <dbReference type="ChEBI" id="CHEBI:190135"/>
    </cofactor>
</comment>
<evidence type="ECO:0000256" key="2">
    <source>
        <dbReference type="ARBA" id="ARBA00022723"/>
    </source>
</evidence>
<dbReference type="InterPro" id="IPR042216">
    <property type="entry name" value="MitoNEET_CISD"/>
</dbReference>